<proteinExistence type="predicted"/>
<dbReference type="InterPro" id="IPR036390">
    <property type="entry name" value="WH_DNA-bd_sf"/>
</dbReference>
<keyword evidence="5" id="KW-0812">Transmembrane</keyword>
<dbReference type="Gene3D" id="3.40.50.150">
    <property type="entry name" value="Vaccinia Virus protein VP39"/>
    <property type="match status" value="1"/>
</dbReference>
<dbReference type="CDD" id="cd02440">
    <property type="entry name" value="AdoMet_MTases"/>
    <property type="match status" value="1"/>
</dbReference>
<name>A0A0G3XCX6_9SPHN</name>
<feature type="active site" description="Proton acceptor" evidence="4">
    <location>
        <position position="254"/>
    </location>
</feature>
<evidence type="ECO:0000313" key="8">
    <source>
        <dbReference type="EMBL" id="AKM08491.1"/>
    </source>
</evidence>
<dbReference type="PATRIC" id="fig|543877.4.peg.2469"/>
<dbReference type="InterPro" id="IPR016461">
    <property type="entry name" value="COMT-like"/>
</dbReference>
<dbReference type="Gene3D" id="1.10.10.10">
    <property type="entry name" value="Winged helix-like DNA-binding domain superfamily/Winged helix DNA-binding domain"/>
    <property type="match status" value="1"/>
</dbReference>
<dbReference type="KEGG" id="amx:AM2010_2435"/>
<evidence type="ECO:0000256" key="2">
    <source>
        <dbReference type="ARBA" id="ARBA00022679"/>
    </source>
</evidence>
<dbReference type="GO" id="GO:0046983">
    <property type="term" value="F:protein dimerization activity"/>
    <property type="evidence" value="ECO:0007669"/>
    <property type="project" value="InterPro"/>
</dbReference>
<dbReference type="InterPro" id="IPR036388">
    <property type="entry name" value="WH-like_DNA-bd_sf"/>
</dbReference>
<keyword evidence="5" id="KW-0472">Membrane</keyword>
<dbReference type="RefSeq" id="WP_047807311.1">
    <property type="nucleotide sequence ID" value="NZ_CP011805.1"/>
</dbReference>
<evidence type="ECO:0000256" key="4">
    <source>
        <dbReference type="PIRSR" id="PIRSR005739-1"/>
    </source>
</evidence>
<evidence type="ECO:0000256" key="3">
    <source>
        <dbReference type="ARBA" id="ARBA00022691"/>
    </source>
</evidence>
<dbReference type="AlphaFoldDB" id="A0A0G3XCX6"/>
<evidence type="ECO:0000256" key="5">
    <source>
        <dbReference type="SAM" id="Phobius"/>
    </source>
</evidence>
<dbReference type="Proteomes" id="UP000037643">
    <property type="component" value="Chromosome"/>
</dbReference>
<organism evidence="8 9">
    <name type="scientific">Pelagerythrobacter marensis</name>
    <dbReference type="NCBI Taxonomy" id="543877"/>
    <lineage>
        <taxon>Bacteria</taxon>
        <taxon>Pseudomonadati</taxon>
        <taxon>Pseudomonadota</taxon>
        <taxon>Alphaproteobacteria</taxon>
        <taxon>Sphingomonadales</taxon>
        <taxon>Erythrobacteraceae</taxon>
        <taxon>Pelagerythrobacter</taxon>
    </lineage>
</organism>
<dbReference type="InterPro" id="IPR001077">
    <property type="entry name" value="COMT_C"/>
</dbReference>
<keyword evidence="1 8" id="KW-0489">Methyltransferase</keyword>
<dbReference type="STRING" id="543877.AM2010_2435"/>
<evidence type="ECO:0000256" key="1">
    <source>
        <dbReference type="ARBA" id="ARBA00022603"/>
    </source>
</evidence>
<accession>A0A0G3XCX6</accession>
<dbReference type="SUPFAM" id="SSF53335">
    <property type="entry name" value="S-adenosyl-L-methionine-dependent methyltransferases"/>
    <property type="match status" value="1"/>
</dbReference>
<keyword evidence="3" id="KW-0949">S-adenosyl-L-methionine</keyword>
<dbReference type="SUPFAM" id="SSF46785">
    <property type="entry name" value="Winged helix' DNA-binding domain"/>
    <property type="match status" value="1"/>
</dbReference>
<dbReference type="Pfam" id="PF00891">
    <property type="entry name" value="Methyltransf_2"/>
    <property type="match status" value="1"/>
</dbReference>
<dbReference type="PANTHER" id="PTHR43712:SF2">
    <property type="entry name" value="O-METHYLTRANSFERASE CICE"/>
    <property type="match status" value="1"/>
</dbReference>
<evidence type="ECO:0000259" key="6">
    <source>
        <dbReference type="Pfam" id="PF00891"/>
    </source>
</evidence>
<dbReference type="PANTHER" id="PTHR43712">
    <property type="entry name" value="PUTATIVE (AFU_ORTHOLOGUE AFUA_4G14580)-RELATED"/>
    <property type="match status" value="1"/>
</dbReference>
<dbReference type="GO" id="GO:0008171">
    <property type="term" value="F:O-methyltransferase activity"/>
    <property type="evidence" value="ECO:0007669"/>
    <property type="project" value="InterPro"/>
</dbReference>
<keyword evidence="9" id="KW-1185">Reference proteome</keyword>
<feature type="domain" description="O-methyltransferase C-terminal" evidence="6">
    <location>
        <begin position="122"/>
        <end position="326"/>
    </location>
</feature>
<gene>
    <name evidence="8" type="ORF">AM2010_2435</name>
</gene>
<dbReference type="EMBL" id="CP011805">
    <property type="protein sequence ID" value="AKM08491.1"/>
    <property type="molecule type" value="Genomic_DNA"/>
</dbReference>
<evidence type="ECO:0000259" key="7">
    <source>
        <dbReference type="Pfam" id="PF08100"/>
    </source>
</evidence>
<dbReference type="InterPro" id="IPR012967">
    <property type="entry name" value="COMT_dimerisation"/>
</dbReference>
<feature type="transmembrane region" description="Helical" evidence="5">
    <location>
        <begin position="20"/>
        <end position="41"/>
    </location>
</feature>
<evidence type="ECO:0000313" key="9">
    <source>
        <dbReference type="Proteomes" id="UP000037643"/>
    </source>
</evidence>
<dbReference type="InterPro" id="IPR029063">
    <property type="entry name" value="SAM-dependent_MTases_sf"/>
</dbReference>
<dbReference type="PIRSF" id="PIRSF005739">
    <property type="entry name" value="O-mtase"/>
    <property type="match status" value="1"/>
</dbReference>
<reference evidence="8 9" key="1">
    <citation type="submission" date="2015-06" db="EMBL/GenBank/DDBJ databases">
        <authorList>
            <person name="Kim K.M."/>
        </authorList>
    </citation>
    <scope>NUCLEOTIDE SEQUENCE [LARGE SCALE GENOMIC DNA]</scope>
    <source>
        <strain evidence="8 9">KCTC 22370</strain>
    </source>
</reference>
<sequence length="346" mass="38811">MNTVTFPSSVTMPRNDDRPLWDVLLGVFGLPALFIAHRLGLFELVDAKAPTLEELCVELKLARRTAQILVSTATALDFMTVEDGRYRLTPLAEDYLLPRSSTYFGYYWDLIIDNHQVFSFDALKNAIVNDKPTAYGVDDIYQTHREEEERTREFTRAMHSISLPPAMAWARKLDLAQHRQMLDIGGGSGAHALMAAQAVPTLNATIFDLETVCPVAEEFIAHYGMGDRVSAARGDMWIDPFPAADFHFYSHVFHGWPPEKCAFLSRKSFEHLEPGGRIAVHEFVYNDADKTGPFPVAAMSMVMLGWGVGEQYSADEITRFLSQAGFVDVETVPTFGYYNIVTGRKP</sequence>
<dbReference type="GO" id="GO:0032259">
    <property type="term" value="P:methylation"/>
    <property type="evidence" value="ECO:0007669"/>
    <property type="project" value="UniProtKB-KW"/>
</dbReference>
<dbReference type="PROSITE" id="PS51683">
    <property type="entry name" value="SAM_OMT_II"/>
    <property type="match status" value="1"/>
</dbReference>
<keyword evidence="5" id="KW-1133">Transmembrane helix</keyword>
<keyword evidence="2 8" id="KW-0808">Transferase</keyword>
<feature type="domain" description="O-methyltransferase dimerisation" evidence="7">
    <location>
        <begin position="24"/>
        <end position="96"/>
    </location>
</feature>
<protein>
    <submittedName>
        <fullName evidence="8">Methyltransferase</fullName>
    </submittedName>
</protein>
<dbReference type="Pfam" id="PF08100">
    <property type="entry name" value="Dimerisation"/>
    <property type="match status" value="1"/>
</dbReference>